<feature type="compositionally biased region" description="Low complexity" evidence="1">
    <location>
        <begin position="1011"/>
        <end position="1025"/>
    </location>
</feature>
<dbReference type="InterPro" id="IPR041966">
    <property type="entry name" value="LOTUS-like"/>
</dbReference>
<feature type="domain" description="HTH OST-type" evidence="2">
    <location>
        <begin position="576"/>
        <end position="652"/>
    </location>
</feature>
<feature type="compositionally biased region" description="Basic residues" evidence="1">
    <location>
        <begin position="149"/>
        <end position="162"/>
    </location>
</feature>
<dbReference type="AlphaFoldDB" id="A0A267FZ39"/>
<dbReference type="EMBL" id="NIVC01000652">
    <property type="protein sequence ID" value="PAA79098.1"/>
    <property type="molecule type" value="Genomic_DNA"/>
</dbReference>
<dbReference type="Pfam" id="PF12872">
    <property type="entry name" value="OST-HTH"/>
    <property type="match status" value="5"/>
</dbReference>
<feature type="region of interest" description="Disordered" evidence="1">
    <location>
        <begin position="106"/>
        <end position="205"/>
    </location>
</feature>
<comment type="caution">
    <text evidence="3">The sequence shown here is derived from an EMBL/GenBank/DDBJ whole genome shotgun (WGS) entry which is preliminary data.</text>
</comment>
<feature type="domain" description="HTH OST-type" evidence="2">
    <location>
        <begin position="662"/>
        <end position="736"/>
    </location>
</feature>
<protein>
    <recommendedName>
        <fullName evidence="2">HTH OST-type domain-containing protein</fullName>
    </recommendedName>
</protein>
<proteinExistence type="predicted"/>
<dbReference type="InterPro" id="IPR025605">
    <property type="entry name" value="OST-HTH/LOTUS_dom"/>
</dbReference>
<dbReference type="CDD" id="cd08824">
    <property type="entry name" value="LOTUS"/>
    <property type="match status" value="1"/>
</dbReference>
<evidence type="ECO:0000259" key="2">
    <source>
        <dbReference type="PROSITE" id="PS51644"/>
    </source>
</evidence>
<reference evidence="3 4" key="1">
    <citation type="submission" date="2017-06" db="EMBL/GenBank/DDBJ databases">
        <title>A platform for efficient transgenesis in Macrostomum lignano, a flatworm model organism for stem cell research.</title>
        <authorList>
            <person name="Berezikov E."/>
        </authorList>
    </citation>
    <scope>NUCLEOTIDE SEQUENCE [LARGE SCALE GENOMIC DNA]</scope>
    <source>
        <strain evidence="3">DV1</strain>
        <tissue evidence="3">Whole organism</tissue>
    </source>
</reference>
<feature type="compositionally biased region" description="Low complexity" evidence="1">
    <location>
        <begin position="114"/>
        <end position="125"/>
    </location>
</feature>
<dbReference type="STRING" id="282301.A0A267FZ39"/>
<feature type="compositionally biased region" description="Gly residues" evidence="1">
    <location>
        <begin position="1059"/>
        <end position="1073"/>
    </location>
</feature>
<evidence type="ECO:0000313" key="4">
    <source>
        <dbReference type="Proteomes" id="UP000215902"/>
    </source>
</evidence>
<feature type="domain" description="HTH OST-type" evidence="2">
    <location>
        <begin position="738"/>
        <end position="812"/>
    </location>
</feature>
<dbReference type="InterPro" id="IPR045602">
    <property type="entry name" value="MARF1_LOTUS"/>
</dbReference>
<sequence>MATASSGHSEASATQHEYEHGSMPGCRGRNVPAAAEGSPQCKGEAFRRQQQQQHYWGLDPSSPPDSLGASSPPFGGRTELHFDDDRGDEEVQLRRNLSSVFIKRPNSFNESHGQQNPPYQQLPPHHQQRRYSFTSSKEAFRSGQQLYNSRRHFNQPQHHRNRSNSGTFADSHQRQHQRQQSAGSIDDSTPSQASPEATASSSGTGAAGAAALDSVEIQVTNLDYNIAPKEWKKILETQIGASLPVLDVAMHSLADDSVAAVVKLRSLEDARLAVSQFHRKKIGYKRIQVQLLGAGGAGGCTASQAQNRIKLDIVGLLGGVSGKQLAVTKFLELYERRYHRSLALAELYRHRDVCEVKEGPNGGRVVILNAASSASKALSADVEPVVCGIHCREGSPEYVQALDCCLLPCVLLSLRAFKHQLHKLLQQHNGVMPVGSFPACYQAEFGGLALAREPPLGGGVYLEHLLSAVPGVRVCVSAAGVKNLCWEERSGQSGPPLSDQMAQFSREVVDLVRVQPGCRLLLSKFIPAYHHHFGRQCRVADYGFTKLADLLEALPHSVHVVGSGPARMIFLTHRVQVRRFSSDLSKILKLAPAKQCLASELPYYMNRLFGRQFNIADYGVCFLEDMLEELPENSIDVSCTEGSPDLQLGLPTRVQTLAERAKTAHFALEVVDLLRQAPRCRVPFSKFIPSYHHYFARQCRVSEFGFVKLIDLLEAVSHVIEMRDELGEKFICLTLREHLRVCASHVLAMLEACPDRRLRVADFLSVYVRQYGSALNLADLGVESVPQLVAKMPTVAELWRDDAGESWVRLADRTDVKNCAYKCLLLLRDCSTGSMPLEDFLRAYRTPLNLDWVQRELSDILTVTDDPLSPGRKCVTLRPLVLFARDLSSLLQANQGRISFSQLEPDYQRYFGVPLRPSNYGYPSLASLISAVSFVCQTRGRNQRATVLLCSDFEARLAYQTAYSTEPLLSHEELLQELSRDQLRPVPSASCDLANELSPTSLSAVYQPQQPFQQPQPLHQQAQNPHAGHPSAAALLGSFISPPQTMRATELPDPRLSGGVCGSGVGATGGGGWPDFTPVKQMIRGLEMAPASLPPPPQQQQHLQQQQQTQAEDDSRDNLEQLMADLLSNKSPAAATSSAAGTSGYNRLNMRAN</sequence>
<feature type="compositionally biased region" description="Polar residues" evidence="1">
    <location>
        <begin position="130"/>
        <end position="148"/>
    </location>
</feature>
<feature type="compositionally biased region" description="Polar residues" evidence="1">
    <location>
        <begin position="1"/>
        <end position="15"/>
    </location>
</feature>
<accession>A0A267FZ39</accession>
<feature type="domain" description="HTH OST-type" evidence="2">
    <location>
        <begin position="879"/>
        <end position="951"/>
    </location>
</feature>
<organism evidence="3 4">
    <name type="scientific">Macrostomum lignano</name>
    <dbReference type="NCBI Taxonomy" id="282301"/>
    <lineage>
        <taxon>Eukaryota</taxon>
        <taxon>Metazoa</taxon>
        <taxon>Spiralia</taxon>
        <taxon>Lophotrochozoa</taxon>
        <taxon>Platyhelminthes</taxon>
        <taxon>Rhabditophora</taxon>
        <taxon>Macrostomorpha</taxon>
        <taxon>Macrostomida</taxon>
        <taxon>Macrostomidae</taxon>
        <taxon>Macrostomum</taxon>
    </lineage>
</organism>
<evidence type="ECO:0000256" key="1">
    <source>
        <dbReference type="SAM" id="MobiDB-lite"/>
    </source>
</evidence>
<feature type="region of interest" description="Disordered" evidence="1">
    <location>
        <begin position="1"/>
        <end position="88"/>
    </location>
</feature>
<dbReference type="Gene3D" id="3.30.70.330">
    <property type="match status" value="1"/>
</dbReference>
<dbReference type="InterPro" id="IPR012677">
    <property type="entry name" value="Nucleotide-bd_a/b_plait_sf"/>
</dbReference>
<feature type="region of interest" description="Disordered" evidence="1">
    <location>
        <begin position="1089"/>
        <end position="1153"/>
    </location>
</feature>
<feature type="region of interest" description="Disordered" evidence="1">
    <location>
        <begin position="1011"/>
        <end position="1074"/>
    </location>
</feature>
<dbReference type="Proteomes" id="UP000215902">
    <property type="component" value="Unassembled WGS sequence"/>
</dbReference>
<dbReference type="Pfam" id="PF19687">
    <property type="entry name" value="MARF1_LOTUS"/>
    <property type="match status" value="1"/>
</dbReference>
<name>A0A267FZ39_9PLAT</name>
<feature type="compositionally biased region" description="Polar residues" evidence="1">
    <location>
        <begin position="182"/>
        <end position="195"/>
    </location>
</feature>
<dbReference type="PROSITE" id="PS51644">
    <property type="entry name" value="HTH_OST"/>
    <property type="match status" value="5"/>
</dbReference>
<evidence type="ECO:0000313" key="3">
    <source>
        <dbReference type="EMBL" id="PAA79098.1"/>
    </source>
</evidence>
<dbReference type="OrthoDB" id="549353at2759"/>
<feature type="compositionally biased region" description="Low complexity" evidence="1">
    <location>
        <begin position="1133"/>
        <end position="1144"/>
    </location>
</feature>
<gene>
    <name evidence="3" type="ORF">BOX15_Mlig007491g3</name>
</gene>
<dbReference type="Gene3D" id="3.30.420.610">
    <property type="entry name" value="LOTUS domain-like"/>
    <property type="match status" value="4"/>
</dbReference>
<feature type="domain" description="HTH OST-type" evidence="2">
    <location>
        <begin position="500"/>
        <end position="574"/>
    </location>
</feature>
<feature type="compositionally biased region" description="Low complexity" evidence="1">
    <location>
        <begin position="1099"/>
        <end position="1110"/>
    </location>
</feature>
<feature type="compositionally biased region" description="Basic and acidic residues" evidence="1">
    <location>
        <begin position="78"/>
        <end position="88"/>
    </location>
</feature>
<keyword evidence="4" id="KW-1185">Reference proteome</keyword>